<dbReference type="FunFam" id="3.90.400.10:FF:000003">
    <property type="entry name" value="Probable alpha-glucosidase (Maltase)"/>
    <property type="match status" value="1"/>
</dbReference>
<dbReference type="GO" id="GO:0004556">
    <property type="term" value="F:alpha-amylase activity"/>
    <property type="evidence" value="ECO:0007669"/>
    <property type="project" value="TreeGrafter"/>
</dbReference>
<sequence length="584" mass="67162">MAALSSRPWWKDAVCYQIYPASFKDSNGDGLGDIPGILSKIDYLKDLGIDVVWVSPMFDSPQVDMGYDISNYEKVYPPYGSVKDMEALIEACHKGGMKLILDLVINHTSDQHAWFKESRSSKDNPKRSWYIWKPPRYAEDGTRLPPTNWRSYFSGPTWEYDEHTGEYYLHLFAKEQPDLNWENEETRKAIYDSAMCFWLDKGVDGFRVDTVNMYSKGVEFKDAPIVDGRFYEQPAWLYYANGPRMHEFLREMNQNVLNNYDAVTVGELPHTSDPKKVLEYVGAGDKQLSMVFQFDIVDLGQGREHKYHFEEWKLPQLKDIVAKWQQFIEGTDGWTTVFCENHDQGRSVSRYASDAAHERAPSAKLLALMLCALTGTLFVYQGQEIGMTNVPAGWPIESYRDIESVNFYRAMAARTHNDPAELAYVMRSLQVLGRDNARLPMQWSAEPHAGFTDCERGPWMRVHDLYGDVNVERQVREGEGSVLGFWKRMIRFRKEHADVLVHGAFEGFGMEDERTFVFGKRVGEKRAAVVLNFTGEEQTVELPEYEGLVLKVGSYEDAENQELGAEGRIRKLRPWEGRLYLAGC</sequence>
<dbReference type="GO" id="GO:0000025">
    <property type="term" value="P:maltose catabolic process"/>
    <property type="evidence" value="ECO:0007669"/>
    <property type="project" value="TreeGrafter"/>
</dbReference>
<reference evidence="10" key="2">
    <citation type="submission" date="2023-06" db="EMBL/GenBank/DDBJ databases">
        <authorList>
            <consortium name="Lawrence Berkeley National Laboratory"/>
            <person name="Haridas S."/>
            <person name="Hensen N."/>
            <person name="Bonometti L."/>
            <person name="Westerberg I."/>
            <person name="Brannstrom I.O."/>
            <person name="Guillou S."/>
            <person name="Cros-Aarteil S."/>
            <person name="Calhoun S."/>
            <person name="Kuo A."/>
            <person name="Mondo S."/>
            <person name="Pangilinan J."/>
            <person name="Riley R."/>
            <person name="Labutti K."/>
            <person name="Andreopoulos B."/>
            <person name="Lipzen A."/>
            <person name="Chen C."/>
            <person name="Yanf M."/>
            <person name="Daum C."/>
            <person name="Ng V."/>
            <person name="Clum A."/>
            <person name="Steindorff A."/>
            <person name="Ohm R."/>
            <person name="Martin F."/>
            <person name="Silar P."/>
            <person name="Natvig D."/>
            <person name="Lalanne C."/>
            <person name="Gautier V."/>
            <person name="Ament-Velasquez S.L."/>
            <person name="Kruys A."/>
            <person name="Hutchinson M.I."/>
            <person name="Powell A.J."/>
            <person name="Barry K."/>
            <person name="Miller A.N."/>
            <person name="Grigoriev I.V."/>
            <person name="Debuchy R."/>
            <person name="Gladieux P."/>
            <person name="Thoren M.H."/>
            <person name="Johannesson H."/>
        </authorList>
    </citation>
    <scope>NUCLEOTIDE SEQUENCE</scope>
    <source>
        <strain evidence="10">CBS 168.71</strain>
    </source>
</reference>
<dbReference type="GO" id="GO:0033934">
    <property type="term" value="F:glucan 1,4-alpha-maltotriohydrolase activity"/>
    <property type="evidence" value="ECO:0007669"/>
    <property type="project" value="TreeGrafter"/>
</dbReference>
<dbReference type="Gene3D" id="3.90.400.10">
    <property type="entry name" value="Oligo-1,6-glucosidase, Domain 2"/>
    <property type="match status" value="1"/>
</dbReference>
<protein>
    <recommendedName>
        <fullName evidence="8">Alpha-glucosidase</fullName>
        <ecNumber evidence="3">3.2.1.20</ecNumber>
    </recommendedName>
    <alternativeName>
        <fullName evidence="7">Maltase</fullName>
    </alternativeName>
</protein>
<accession>A0AAE0HH04</accession>
<comment type="catalytic activity">
    <reaction evidence="1">
        <text>Hydrolysis of terminal, non-reducing (1-&gt;4)-linked alpha-D-glucose residues with release of alpha-D-glucose.</text>
        <dbReference type="EC" id="3.2.1.20"/>
    </reaction>
</comment>
<proteinExistence type="inferred from homology"/>
<evidence type="ECO:0000256" key="7">
    <source>
        <dbReference type="ARBA" id="ARBA00041343"/>
    </source>
</evidence>
<dbReference type="InterPro" id="IPR013780">
    <property type="entry name" value="Glyco_hydro_b"/>
</dbReference>
<evidence type="ECO:0000256" key="1">
    <source>
        <dbReference type="ARBA" id="ARBA00001657"/>
    </source>
</evidence>
<dbReference type="GeneID" id="87835648"/>
<dbReference type="FunFam" id="3.20.20.80:FF:000087">
    <property type="entry name" value="Oligo-1,6-glucosidase IMA1"/>
    <property type="match status" value="1"/>
</dbReference>
<dbReference type="Pfam" id="PF00128">
    <property type="entry name" value="Alpha-amylase"/>
    <property type="match status" value="1"/>
</dbReference>
<keyword evidence="4 10" id="KW-0378">Hydrolase</keyword>
<keyword evidence="11" id="KW-1185">Reference proteome</keyword>
<dbReference type="PANTHER" id="PTHR10357">
    <property type="entry name" value="ALPHA-AMYLASE FAMILY MEMBER"/>
    <property type="match status" value="1"/>
</dbReference>
<evidence type="ECO:0000256" key="6">
    <source>
        <dbReference type="ARBA" id="ARBA00026248"/>
    </source>
</evidence>
<dbReference type="GO" id="GO:0004574">
    <property type="term" value="F:oligo-1,6-glucosidase activity"/>
    <property type="evidence" value="ECO:0007669"/>
    <property type="project" value="TreeGrafter"/>
</dbReference>
<dbReference type="PANTHER" id="PTHR10357:SF222">
    <property type="entry name" value="MALTASE MALT (AFU_ORTHOLOGUE AFUA_8G07070)"/>
    <property type="match status" value="1"/>
</dbReference>
<dbReference type="GO" id="GO:0004558">
    <property type="term" value="F:alpha-1,4-glucosidase activity"/>
    <property type="evidence" value="ECO:0007669"/>
    <property type="project" value="UniProtKB-EC"/>
</dbReference>
<dbReference type="SUPFAM" id="SSF51445">
    <property type="entry name" value="(Trans)glycosidases"/>
    <property type="match status" value="1"/>
</dbReference>
<dbReference type="FunFam" id="3.20.20.80:FF:000064">
    <property type="entry name" value="Oligo-1,6-glucosidase"/>
    <property type="match status" value="1"/>
</dbReference>
<evidence type="ECO:0000256" key="4">
    <source>
        <dbReference type="ARBA" id="ARBA00022801"/>
    </source>
</evidence>
<dbReference type="EMBL" id="JAUEPN010000004">
    <property type="protein sequence ID" value="KAK3296290.1"/>
    <property type="molecule type" value="Genomic_DNA"/>
</dbReference>
<dbReference type="InterPro" id="IPR006047">
    <property type="entry name" value="GH13_cat_dom"/>
</dbReference>
<keyword evidence="6" id="KW-0462">Maltose metabolism</keyword>
<reference evidence="10" key="1">
    <citation type="journal article" date="2023" name="Mol. Phylogenet. Evol.">
        <title>Genome-scale phylogeny and comparative genomics of the fungal order Sordariales.</title>
        <authorList>
            <person name="Hensen N."/>
            <person name="Bonometti L."/>
            <person name="Westerberg I."/>
            <person name="Brannstrom I.O."/>
            <person name="Guillou S."/>
            <person name="Cros-Aarteil S."/>
            <person name="Calhoun S."/>
            <person name="Haridas S."/>
            <person name="Kuo A."/>
            <person name="Mondo S."/>
            <person name="Pangilinan J."/>
            <person name="Riley R."/>
            <person name="LaButti K."/>
            <person name="Andreopoulos B."/>
            <person name="Lipzen A."/>
            <person name="Chen C."/>
            <person name="Yan M."/>
            <person name="Daum C."/>
            <person name="Ng V."/>
            <person name="Clum A."/>
            <person name="Steindorff A."/>
            <person name="Ohm R.A."/>
            <person name="Martin F."/>
            <person name="Silar P."/>
            <person name="Natvig D.O."/>
            <person name="Lalanne C."/>
            <person name="Gautier V."/>
            <person name="Ament-Velasquez S.L."/>
            <person name="Kruys A."/>
            <person name="Hutchinson M.I."/>
            <person name="Powell A.J."/>
            <person name="Barry K."/>
            <person name="Miller A.N."/>
            <person name="Grigoriev I.V."/>
            <person name="Debuchy R."/>
            <person name="Gladieux P."/>
            <person name="Hiltunen Thoren M."/>
            <person name="Johannesson H."/>
        </authorList>
    </citation>
    <scope>NUCLEOTIDE SEQUENCE</scope>
    <source>
        <strain evidence="10">CBS 168.71</strain>
    </source>
</reference>
<name>A0AAE0HH04_9PEZI</name>
<keyword evidence="5" id="KW-0326">Glycosidase</keyword>
<dbReference type="SUPFAM" id="SSF51011">
    <property type="entry name" value="Glycosyl hydrolase domain"/>
    <property type="match status" value="1"/>
</dbReference>
<dbReference type="Proteomes" id="UP001278766">
    <property type="component" value="Unassembled WGS sequence"/>
</dbReference>
<gene>
    <name evidence="10" type="ORF">B0H64DRAFT_166984</name>
</gene>
<evidence type="ECO:0000313" key="11">
    <source>
        <dbReference type="Proteomes" id="UP001278766"/>
    </source>
</evidence>
<dbReference type="InterPro" id="IPR045857">
    <property type="entry name" value="O16G_dom_2"/>
</dbReference>
<dbReference type="CDD" id="cd11333">
    <property type="entry name" value="AmyAc_SI_OligoGlu_DGase"/>
    <property type="match status" value="1"/>
</dbReference>
<dbReference type="Gene3D" id="3.20.20.80">
    <property type="entry name" value="Glycosidases"/>
    <property type="match status" value="1"/>
</dbReference>
<evidence type="ECO:0000256" key="2">
    <source>
        <dbReference type="ARBA" id="ARBA00008061"/>
    </source>
</evidence>
<evidence type="ECO:0000256" key="8">
    <source>
        <dbReference type="ARBA" id="ARBA00073730"/>
    </source>
</evidence>
<dbReference type="SMART" id="SM00642">
    <property type="entry name" value="Aamy"/>
    <property type="match status" value="1"/>
</dbReference>
<comment type="caution">
    <text evidence="10">The sequence shown here is derived from an EMBL/GenBank/DDBJ whole genome shotgun (WGS) entry which is preliminary data.</text>
</comment>
<feature type="domain" description="Glycosyl hydrolase family 13 catalytic" evidence="9">
    <location>
        <begin position="17"/>
        <end position="438"/>
    </location>
</feature>
<evidence type="ECO:0000313" key="10">
    <source>
        <dbReference type="EMBL" id="KAK3296290.1"/>
    </source>
</evidence>
<dbReference type="GO" id="GO:0005987">
    <property type="term" value="P:sucrose catabolic process"/>
    <property type="evidence" value="ECO:0007669"/>
    <property type="project" value="TreeGrafter"/>
</dbReference>
<dbReference type="GO" id="GO:0004575">
    <property type="term" value="F:sucrose alpha-glucosidase activity"/>
    <property type="evidence" value="ECO:0007669"/>
    <property type="project" value="TreeGrafter"/>
</dbReference>
<dbReference type="Gene3D" id="2.60.40.1180">
    <property type="entry name" value="Golgi alpha-mannosidase II"/>
    <property type="match status" value="1"/>
</dbReference>
<evidence type="ECO:0000256" key="5">
    <source>
        <dbReference type="ARBA" id="ARBA00023295"/>
    </source>
</evidence>
<dbReference type="InterPro" id="IPR017853">
    <property type="entry name" value="GH"/>
</dbReference>
<dbReference type="RefSeq" id="XP_062659804.1">
    <property type="nucleotide sequence ID" value="XM_062798700.1"/>
</dbReference>
<evidence type="ECO:0000259" key="9">
    <source>
        <dbReference type="SMART" id="SM00642"/>
    </source>
</evidence>
<comment type="similarity">
    <text evidence="2">Belongs to the glycosyl hydrolase 13 family.</text>
</comment>
<evidence type="ECO:0000256" key="3">
    <source>
        <dbReference type="ARBA" id="ARBA00012741"/>
    </source>
</evidence>
<dbReference type="AlphaFoldDB" id="A0AAE0HH04"/>
<organism evidence="10 11">
    <name type="scientific">Chaetomium fimeti</name>
    <dbReference type="NCBI Taxonomy" id="1854472"/>
    <lineage>
        <taxon>Eukaryota</taxon>
        <taxon>Fungi</taxon>
        <taxon>Dikarya</taxon>
        <taxon>Ascomycota</taxon>
        <taxon>Pezizomycotina</taxon>
        <taxon>Sordariomycetes</taxon>
        <taxon>Sordariomycetidae</taxon>
        <taxon>Sordariales</taxon>
        <taxon>Chaetomiaceae</taxon>
        <taxon>Chaetomium</taxon>
    </lineage>
</organism>
<dbReference type="EC" id="3.2.1.20" evidence="3"/>